<dbReference type="InterPro" id="IPR037165">
    <property type="entry name" value="AldOxase/xan_DH_Mopterin-bd_sf"/>
</dbReference>
<dbReference type="Gene3D" id="3.90.1170.50">
    <property type="entry name" value="Aldehyde oxidase/xanthine dehydrogenase, a/b hammerhead"/>
    <property type="match status" value="1"/>
</dbReference>
<dbReference type="Pfam" id="PF20256">
    <property type="entry name" value="MoCoBD_2"/>
    <property type="match status" value="1"/>
</dbReference>
<dbReference type="SUPFAM" id="SSF54665">
    <property type="entry name" value="CO dehydrogenase molybdoprotein N-domain-like"/>
    <property type="match status" value="1"/>
</dbReference>
<dbReference type="Pfam" id="PF02738">
    <property type="entry name" value="MoCoBD_1"/>
    <property type="match status" value="1"/>
</dbReference>
<reference evidence="3 4" key="1">
    <citation type="submission" date="2019-02" db="EMBL/GenBank/DDBJ databases">
        <title>Siculibacillus lacustris gen. nov., sp. nov., a new rosette-forming bacterium isolated from a freshwater crater lake (Lake St. Ana, Romania).</title>
        <authorList>
            <person name="Felfoldi T."/>
            <person name="Marton Z."/>
            <person name="Szabo A."/>
            <person name="Mentes A."/>
            <person name="Boka K."/>
            <person name="Marialigeti K."/>
            <person name="Mathe I."/>
            <person name="Koncz M."/>
            <person name="Schumann P."/>
            <person name="Toth E."/>
        </authorList>
    </citation>
    <scope>NUCLEOTIDE SEQUENCE [LARGE SCALE GENOMIC DNA]</scope>
    <source>
        <strain evidence="3 4">SA-279</strain>
    </source>
</reference>
<dbReference type="PROSITE" id="PS51085">
    <property type="entry name" value="2FE2S_FER_2"/>
    <property type="match status" value="1"/>
</dbReference>
<sequence length="880" mass="92262">MTTISFQLNGTERRVAVAPGQSLLEVLRETLSVTSVKDGCSGQSQCGACLALVDGRPRKTCAVEASSIAGRRITTLEGVAEAERRLYAAAFQAAAGVQCGFCTPGIVLRIKSLTDQADRPSRDEIAAALDGHLCRCTGYVKVIDAVEAIFEAKHGGSLPPPVPAGGVGVSVDRWRGGEMALGARAFVADIAVPGLLHGVLVLSPHARAKVRRIDTAAARALPGVVAVATAADVPGDRWVGQIFRDWPVFVAEGEEVRYVGDVVAAVAAETSRAARAAAELVAVDWEPLPPTLSPEEALAPDARPINPRHANRLSDTRIDRGDVAAALAASAHVVTGTWHTQRIEHLFLEPEAALAVPLPDGRLHLYTQGQGIFEDRKAVAAVLGEPESAIHVELVPTGGAFGGKEDMTVQAQTALLARMTGRPVRVVLSREQSIRLHPKRHPMTMTYTVGCDAEGRITAAEIDLLGDSGAYASVGDKVLERAAGHACGPYRVPTLKIRSVAAYTNNPPCGAMRGFGVNQTSFAMEGCLDQLAAKVGIDGWEMRARNVVRVGDVFSSGQILEKSVGLEQTLFAVKDAYYAAKAAGRAVGVACAVKNSGIGNGALEWGKCRLAVESDGTVSLHVGFTEMGQGLLTVMAQSASEVTGLPSSLFRPKVDSRFEVGVGQTTGSRATLLGGRATIEAAKALRVDLDAGRTLADLAGRVYVGDILIDDTTAPGQLKNGKIKTHTAFGWATQVAILDGDGRVDRIIAAHDVGRAINPKLCEGQIEGAVHMGLGYALTEQLPCRDGMPVSFGLRDIGVLRASDMPKVEVILVEDPEPEGPFGAKGIGEIGLVPTAGAVAAALEAFDGLRRTRLPMIDSPAARGLGVGLTASAAEREDWH</sequence>
<dbReference type="Pfam" id="PF01799">
    <property type="entry name" value="Fer2_2"/>
    <property type="match status" value="1"/>
</dbReference>
<dbReference type="InterPro" id="IPR046867">
    <property type="entry name" value="AldOxase/xan_DH_MoCoBD2"/>
</dbReference>
<evidence type="ECO:0000256" key="1">
    <source>
        <dbReference type="ARBA" id="ARBA00006849"/>
    </source>
</evidence>
<dbReference type="InterPro" id="IPR036884">
    <property type="entry name" value="2Fe-2S-bd_dom_sf"/>
</dbReference>
<accession>A0A4Q9VV80</accession>
<dbReference type="SUPFAM" id="SSF47741">
    <property type="entry name" value="CO dehydrogenase ISP C-domain like"/>
    <property type="match status" value="1"/>
</dbReference>
<dbReference type="InterPro" id="IPR036010">
    <property type="entry name" value="2Fe-2S_ferredoxin-like_sf"/>
</dbReference>
<dbReference type="InterPro" id="IPR002888">
    <property type="entry name" value="2Fe-2S-bd"/>
</dbReference>
<dbReference type="InterPro" id="IPR016208">
    <property type="entry name" value="Ald_Oxase/xanthine_DH-like"/>
</dbReference>
<dbReference type="SUPFAM" id="SSF54292">
    <property type="entry name" value="2Fe-2S ferredoxin-like"/>
    <property type="match status" value="1"/>
</dbReference>
<gene>
    <name evidence="3" type="primary">xdh</name>
    <name evidence="3" type="ORF">EYW49_05050</name>
</gene>
<name>A0A4Q9VV80_9HYPH</name>
<dbReference type="GO" id="GO:0004854">
    <property type="term" value="F:xanthine dehydrogenase activity"/>
    <property type="evidence" value="ECO:0007669"/>
    <property type="project" value="UniProtKB-EC"/>
</dbReference>
<dbReference type="EC" id="1.17.1.4" evidence="3"/>
<dbReference type="Pfam" id="PF00111">
    <property type="entry name" value="Fer2"/>
    <property type="match status" value="1"/>
</dbReference>
<dbReference type="InterPro" id="IPR000674">
    <property type="entry name" value="Ald_Oxase/Xan_DH_a/b"/>
</dbReference>
<dbReference type="Gene3D" id="3.30.365.10">
    <property type="entry name" value="Aldehyde oxidase/xanthine dehydrogenase, molybdopterin binding domain"/>
    <property type="match status" value="4"/>
</dbReference>
<protein>
    <submittedName>
        <fullName evidence="3">Selenium-dependent xanthine dehydrogenase</fullName>
        <ecNumber evidence="3">1.17.1.4</ecNumber>
    </submittedName>
</protein>
<dbReference type="InterPro" id="IPR036856">
    <property type="entry name" value="Ald_Oxase/Xan_DH_a/b_sf"/>
</dbReference>
<feature type="domain" description="2Fe-2S ferredoxin-type" evidence="2">
    <location>
        <begin position="2"/>
        <end position="79"/>
    </location>
</feature>
<keyword evidence="3" id="KW-0560">Oxidoreductase</keyword>
<dbReference type="InterPro" id="IPR001041">
    <property type="entry name" value="2Fe-2S_ferredoxin-type"/>
</dbReference>
<evidence type="ECO:0000259" key="2">
    <source>
        <dbReference type="PROSITE" id="PS51085"/>
    </source>
</evidence>
<dbReference type="EMBL" id="SJFN01000005">
    <property type="protein sequence ID" value="TBW40039.1"/>
    <property type="molecule type" value="Genomic_DNA"/>
</dbReference>
<dbReference type="SMART" id="SM01008">
    <property type="entry name" value="Ald_Xan_dh_C"/>
    <property type="match status" value="1"/>
</dbReference>
<keyword evidence="4" id="KW-1185">Reference proteome</keyword>
<comment type="similarity">
    <text evidence="1">Belongs to the xanthine dehydrogenase family.</text>
</comment>
<dbReference type="RefSeq" id="WP_131306856.1">
    <property type="nucleotide sequence ID" value="NZ_SJFN01000005.1"/>
</dbReference>
<dbReference type="Gene3D" id="1.10.150.120">
    <property type="entry name" value="[2Fe-2S]-binding domain"/>
    <property type="match status" value="1"/>
</dbReference>
<dbReference type="GO" id="GO:0005506">
    <property type="term" value="F:iron ion binding"/>
    <property type="evidence" value="ECO:0007669"/>
    <property type="project" value="InterPro"/>
</dbReference>
<dbReference type="InterPro" id="IPR008274">
    <property type="entry name" value="AldOxase/xan_DH_MoCoBD1"/>
</dbReference>
<dbReference type="NCBIfam" id="TIGR03311">
    <property type="entry name" value="Se_dep_XDH"/>
    <property type="match status" value="1"/>
</dbReference>
<organism evidence="3 4">
    <name type="scientific">Siculibacillus lacustris</name>
    <dbReference type="NCBI Taxonomy" id="1549641"/>
    <lineage>
        <taxon>Bacteria</taxon>
        <taxon>Pseudomonadati</taxon>
        <taxon>Pseudomonadota</taxon>
        <taxon>Alphaproteobacteria</taxon>
        <taxon>Hyphomicrobiales</taxon>
        <taxon>Ancalomicrobiaceae</taxon>
        <taxon>Siculibacillus</taxon>
    </lineage>
</organism>
<dbReference type="Proteomes" id="UP000292781">
    <property type="component" value="Unassembled WGS sequence"/>
</dbReference>
<dbReference type="CDD" id="cd00207">
    <property type="entry name" value="fer2"/>
    <property type="match status" value="1"/>
</dbReference>
<dbReference type="AlphaFoldDB" id="A0A4Q9VV80"/>
<dbReference type="OrthoDB" id="9763985at2"/>
<evidence type="ECO:0000313" key="3">
    <source>
        <dbReference type="EMBL" id="TBW40039.1"/>
    </source>
</evidence>
<evidence type="ECO:0000313" key="4">
    <source>
        <dbReference type="Proteomes" id="UP000292781"/>
    </source>
</evidence>
<dbReference type="Pfam" id="PF01315">
    <property type="entry name" value="Ald_Xan_dh_C"/>
    <property type="match status" value="1"/>
</dbReference>
<dbReference type="GO" id="GO:0051536">
    <property type="term" value="F:iron-sulfur cluster binding"/>
    <property type="evidence" value="ECO:0007669"/>
    <property type="project" value="InterPro"/>
</dbReference>
<dbReference type="InterPro" id="IPR017697">
    <property type="entry name" value="Xdh"/>
</dbReference>
<dbReference type="Gene3D" id="3.10.20.30">
    <property type="match status" value="1"/>
</dbReference>
<dbReference type="PANTHER" id="PTHR11908">
    <property type="entry name" value="XANTHINE DEHYDROGENASE"/>
    <property type="match status" value="1"/>
</dbReference>
<comment type="caution">
    <text evidence="3">The sequence shown here is derived from an EMBL/GenBank/DDBJ whole genome shotgun (WGS) entry which is preliminary data.</text>
</comment>
<dbReference type="SUPFAM" id="SSF56003">
    <property type="entry name" value="Molybdenum cofactor-binding domain"/>
    <property type="match status" value="1"/>
</dbReference>
<dbReference type="InterPro" id="IPR012675">
    <property type="entry name" value="Beta-grasp_dom_sf"/>
</dbReference>
<proteinExistence type="inferred from homology"/>
<dbReference type="PANTHER" id="PTHR11908:SF157">
    <property type="entry name" value="XANTHINE DEHYDROGENASE SUBUNIT D-RELATED"/>
    <property type="match status" value="1"/>
</dbReference>